<name>A0A4S8M702_DENBC</name>
<evidence type="ECO:0000313" key="8">
    <source>
        <dbReference type="Proteomes" id="UP000297245"/>
    </source>
</evidence>
<evidence type="ECO:0000256" key="2">
    <source>
        <dbReference type="ARBA" id="ARBA00023015"/>
    </source>
</evidence>
<dbReference type="Gene3D" id="1.10.20.10">
    <property type="entry name" value="Histone, subunit A"/>
    <property type="match status" value="1"/>
</dbReference>
<gene>
    <name evidence="7" type="ORF">K435DRAFT_857231</name>
</gene>
<reference evidence="7 8" key="1">
    <citation type="journal article" date="2019" name="Nat. Ecol. Evol.">
        <title>Megaphylogeny resolves global patterns of mushroom evolution.</title>
        <authorList>
            <person name="Varga T."/>
            <person name="Krizsan K."/>
            <person name="Foldi C."/>
            <person name="Dima B."/>
            <person name="Sanchez-Garcia M."/>
            <person name="Sanchez-Ramirez S."/>
            <person name="Szollosi G.J."/>
            <person name="Szarkandi J.G."/>
            <person name="Papp V."/>
            <person name="Albert L."/>
            <person name="Andreopoulos W."/>
            <person name="Angelini C."/>
            <person name="Antonin V."/>
            <person name="Barry K.W."/>
            <person name="Bougher N.L."/>
            <person name="Buchanan P."/>
            <person name="Buyck B."/>
            <person name="Bense V."/>
            <person name="Catcheside P."/>
            <person name="Chovatia M."/>
            <person name="Cooper J."/>
            <person name="Damon W."/>
            <person name="Desjardin D."/>
            <person name="Finy P."/>
            <person name="Geml J."/>
            <person name="Haridas S."/>
            <person name="Hughes K."/>
            <person name="Justo A."/>
            <person name="Karasinski D."/>
            <person name="Kautmanova I."/>
            <person name="Kiss B."/>
            <person name="Kocsube S."/>
            <person name="Kotiranta H."/>
            <person name="LaButti K.M."/>
            <person name="Lechner B.E."/>
            <person name="Liimatainen K."/>
            <person name="Lipzen A."/>
            <person name="Lukacs Z."/>
            <person name="Mihaltcheva S."/>
            <person name="Morgado L.N."/>
            <person name="Niskanen T."/>
            <person name="Noordeloos M.E."/>
            <person name="Ohm R.A."/>
            <person name="Ortiz-Santana B."/>
            <person name="Ovrebo C."/>
            <person name="Racz N."/>
            <person name="Riley R."/>
            <person name="Savchenko A."/>
            <person name="Shiryaev A."/>
            <person name="Soop K."/>
            <person name="Spirin V."/>
            <person name="Szebenyi C."/>
            <person name="Tomsovsky M."/>
            <person name="Tulloss R.E."/>
            <person name="Uehling J."/>
            <person name="Grigoriev I.V."/>
            <person name="Vagvolgyi C."/>
            <person name="Papp T."/>
            <person name="Martin F.M."/>
            <person name="Miettinen O."/>
            <person name="Hibbett D.S."/>
            <person name="Nagy L.G."/>
        </authorList>
    </citation>
    <scope>NUCLEOTIDE SEQUENCE [LARGE SCALE GENOMIC DNA]</scope>
    <source>
        <strain evidence="7 8">CBS 962.96</strain>
    </source>
</reference>
<dbReference type="SUPFAM" id="SSF47113">
    <property type="entry name" value="Histone-fold"/>
    <property type="match status" value="1"/>
</dbReference>
<evidence type="ECO:0000256" key="5">
    <source>
        <dbReference type="SAM" id="MobiDB-lite"/>
    </source>
</evidence>
<dbReference type="InterPro" id="IPR009072">
    <property type="entry name" value="Histone-fold"/>
</dbReference>
<evidence type="ECO:0000256" key="1">
    <source>
        <dbReference type="ARBA" id="ARBA00004123"/>
    </source>
</evidence>
<proteinExistence type="predicted"/>
<dbReference type="SMART" id="SM00576">
    <property type="entry name" value="BTP"/>
    <property type="match status" value="1"/>
</dbReference>
<evidence type="ECO:0000256" key="3">
    <source>
        <dbReference type="ARBA" id="ARBA00023163"/>
    </source>
</evidence>
<evidence type="ECO:0000256" key="4">
    <source>
        <dbReference type="ARBA" id="ARBA00023242"/>
    </source>
</evidence>
<accession>A0A4S8M702</accession>
<comment type="subcellular location">
    <subcellularLocation>
        <location evidence="1">Nucleus</location>
    </subcellularLocation>
</comment>
<evidence type="ECO:0000313" key="7">
    <source>
        <dbReference type="EMBL" id="THU97900.1"/>
    </source>
</evidence>
<dbReference type="GO" id="GO:0005634">
    <property type="term" value="C:nucleus"/>
    <property type="evidence" value="ECO:0007669"/>
    <property type="project" value="UniProtKB-SubCell"/>
</dbReference>
<organism evidence="7 8">
    <name type="scientific">Dendrothele bispora (strain CBS 962.96)</name>
    <dbReference type="NCBI Taxonomy" id="1314807"/>
    <lineage>
        <taxon>Eukaryota</taxon>
        <taxon>Fungi</taxon>
        <taxon>Dikarya</taxon>
        <taxon>Basidiomycota</taxon>
        <taxon>Agaricomycotina</taxon>
        <taxon>Agaricomycetes</taxon>
        <taxon>Agaricomycetidae</taxon>
        <taxon>Agaricales</taxon>
        <taxon>Agaricales incertae sedis</taxon>
        <taxon>Dendrothele</taxon>
    </lineage>
</organism>
<sequence length="569" mass="61918">MDGGAQKLLESVIHRTLHAHNFSRSSSHASLVLTDFLSRYLSLLSSTCAKYAQHAGRTRLNARDAMFALEELGVSIDELHEYGAAEGLELKRYALKSVRRVEDLAEFRAQLSEGLRVDHDDFIPLHYALVPEGMEKEEDLDNDEEEEVDESEALTQSEKDPEAMDIDSVESTAPYKRDSPRPSTPRPVLPLSPPSTARKRQRKLDWSPPSHVPDFLPPFPTPYEPPSPTSPSRLPPAELLPASIEAAKVDKPQTQPQSDSQAQALTSTSAAASDYFVQVPYSQSSLSSVAEWHLPLASPNNSSSSRTARWQTPQTEPSFIAAYHHILTNPPSSTNIGNPLRHKVAMALLGLTRTTSRWDVPDTLYSNVSPNQPRVAPIGPTYPIQLGDNPMLDSKKDKGKDFKYPAPQPRSVATTERLSQVVNHQGSRIPDLARHVLHPAILSRTSRLSHPGVLTRDGKQLTYGNGVPAPWNANAPLPDVSVGAATKKDGQVNGSATKDSTLSVVLPDARLYATWDHEPKDYRLPLSSTTRGRAARLGSGNTSGSSKMASGSGGMVSLTVRGRSASKAG</sequence>
<feature type="region of interest" description="Disordered" evidence="5">
    <location>
        <begin position="136"/>
        <end position="237"/>
    </location>
</feature>
<feature type="compositionally biased region" description="Pro residues" evidence="5">
    <location>
        <begin position="215"/>
        <end position="229"/>
    </location>
</feature>
<feature type="region of interest" description="Disordered" evidence="5">
    <location>
        <begin position="524"/>
        <end position="569"/>
    </location>
</feature>
<keyword evidence="3" id="KW-0804">Transcription</keyword>
<feature type="domain" description="Bromodomain associated" evidence="6">
    <location>
        <begin position="2"/>
        <end position="78"/>
    </location>
</feature>
<protein>
    <recommendedName>
        <fullName evidence="6">Bromodomain associated domain-containing protein</fullName>
    </recommendedName>
</protein>
<keyword evidence="2" id="KW-0805">Transcription regulation</keyword>
<dbReference type="AlphaFoldDB" id="A0A4S8M702"/>
<dbReference type="Proteomes" id="UP000297245">
    <property type="component" value="Unassembled WGS sequence"/>
</dbReference>
<dbReference type="OrthoDB" id="436852at2759"/>
<feature type="compositionally biased region" description="Acidic residues" evidence="5">
    <location>
        <begin position="136"/>
        <end position="152"/>
    </location>
</feature>
<dbReference type="Pfam" id="PF07524">
    <property type="entry name" value="Bromo_TP"/>
    <property type="match status" value="1"/>
</dbReference>
<dbReference type="CDD" id="cd00076">
    <property type="entry name" value="HFD_SF"/>
    <property type="match status" value="1"/>
</dbReference>
<keyword evidence="4" id="KW-0539">Nucleus</keyword>
<evidence type="ECO:0000259" key="6">
    <source>
        <dbReference type="SMART" id="SM00576"/>
    </source>
</evidence>
<dbReference type="EMBL" id="ML179147">
    <property type="protein sequence ID" value="THU97900.1"/>
    <property type="molecule type" value="Genomic_DNA"/>
</dbReference>
<dbReference type="GO" id="GO:0046982">
    <property type="term" value="F:protein heterodimerization activity"/>
    <property type="evidence" value="ECO:0007669"/>
    <property type="project" value="InterPro"/>
</dbReference>
<feature type="compositionally biased region" description="Pro residues" evidence="5">
    <location>
        <begin position="182"/>
        <end position="193"/>
    </location>
</feature>
<dbReference type="InterPro" id="IPR006565">
    <property type="entry name" value="BTP"/>
</dbReference>
<keyword evidence="8" id="KW-1185">Reference proteome</keyword>